<keyword evidence="2" id="KW-1185">Reference proteome</keyword>
<sequence length="52" mass="5922">MPSPNHELHKNKLKTSKKFLYYFHFPLDSFLSKTDGLSGFHANAYIPIVIGA</sequence>
<gene>
    <name evidence="1" type="ORF">HPP92_020600</name>
</gene>
<dbReference type="Proteomes" id="UP000636800">
    <property type="component" value="Chromosome 10"/>
</dbReference>
<reference evidence="1 2" key="1">
    <citation type="journal article" date="2020" name="Nat. Food">
        <title>A phased Vanilla planifolia genome enables genetic improvement of flavour and production.</title>
        <authorList>
            <person name="Hasing T."/>
            <person name="Tang H."/>
            <person name="Brym M."/>
            <person name="Khazi F."/>
            <person name="Huang T."/>
            <person name="Chambers A.H."/>
        </authorList>
    </citation>
    <scope>NUCLEOTIDE SEQUENCE [LARGE SCALE GENOMIC DNA]</scope>
    <source>
        <tissue evidence="1">Leaf</tissue>
    </source>
</reference>
<proteinExistence type="predicted"/>
<accession>A0A835UM78</accession>
<name>A0A835UM78_VANPL</name>
<protein>
    <submittedName>
        <fullName evidence="1">Uncharacterized protein</fullName>
    </submittedName>
</protein>
<evidence type="ECO:0000313" key="1">
    <source>
        <dbReference type="EMBL" id="KAG0464531.1"/>
    </source>
</evidence>
<dbReference type="AlphaFoldDB" id="A0A835UM78"/>
<organism evidence="1 2">
    <name type="scientific">Vanilla planifolia</name>
    <name type="common">Vanilla</name>
    <dbReference type="NCBI Taxonomy" id="51239"/>
    <lineage>
        <taxon>Eukaryota</taxon>
        <taxon>Viridiplantae</taxon>
        <taxon>Streptophyta</taxon>
        <taxon>Embryophyta</taxon>
        <taxon>Tracheophyta</taxon>
        <taxon>Spermatophyta</taxon>
        <taxon>Magnoliopsida</taxon>
        <taxon>Liliopsida</taxon>
        <taxon>Asparagales</taxon>
        <taxon>Orchidaceae</taxon>
        <taxon>Vanilloideae</taxon>
        <taxon>Vanilleae</taxon>
        <taxon>Vanilla</taxon>
    </lineage>
</organism>
<evidence type="ECO:0000313" key="2">
    <source>
        <dbReference type="Proteomes" id="UP000636800"/>
    </source>
</evidence>
<comment type="caution">
    <text evidence="1">The sequence shown here is derived from an EMBL/GenBank/DDBJ whole genome shotgun (WGS) entry which is preliminary data.</text>
</comment>
<dbReference type="EMBL" id="JADCNL010000010">
    <property type="protein sequence ID" value="KAG0464531.1"/>
    <property type="molecule type" value="Genomic_DNA"/>
</dbReference>